<dbReference type="PROSITE" id="PS50822">
    <property type="entry name" value="PIWI"/>
    <property type="match status" value="1"/>
</dbReference>
<dbReference type="PANTHER" id="PTHR22891">
    <property type="entry name" value="EUKARYOTIC TRANSLATION INITIATION FACTOR 2C"/>
    <property type="match status" value="1"/>
</dbReference>
<evidence type="ECO:0000313" key="2">
    <source>
        <dbReference type="EMBL" id="GMR53547.1"/>
    </source>
</evidence>
<dbReference type="AlphaFoldDB" id="A0AAN5I5X5"/>
<dbReference type="SMART" id="SM00950">
    <property type="entry name" value="Piwi"/>
    <property type="match status" value="1"/>
</dbReference>
<dbReference type="InterPro" id="IPR036397">
    <property type="entry name" value="RNaseH_sf"/>
</dbReference>
<protein>
    <recommendedName>
        <fullName evidence="1">Piwi domain-containing protein</fullName>
    </recommendedName>
</protein>
<organism evidence="2 3">
    <name type="scientific">Pristionchus mayeri</name>
    <dbReference type="NCBI Taxonomy" id="1317129"/>
    <lineage>
        <taxon>Eukaryota</taxon>
        <taxon>Metazoa</taxon>
        <taxon>Ecdysozoa</taxon>
        <taxon>Nematoda</taxon>
        <taxon>Chromadorea</taxon>
        <taxon>Rhabditida</taxon>
        <taxon>Rhabditina</taxon>
        <taxon>Diplogasteromorpha</taxon>
        <taxon>Diplogasteroidea</taxon>
        <taxon>Neodiplogasteridae</taxon>
        <taxon>Pristionchus</taxon>
    </lineage>
</organism>
<accession>A0AAN5I5X5</accession>
<dbReference type="InterPro" id="IPR003165">
    <property type="entry name" value="Piwi"/>
</dbReference>
<feature type="domain" description="Piwi" evidence="1">
    <location>
        <begin position="169"/>
        <end position="465"/>
    </location>
</feature>
<dbReference type="EMBL" id="BTRK01000005">
    <property type="protein sequence ID" value="GMR53547.1"/>
    <property type="molecule type" value="Genomic_DNA"/>
</dbReference>
<reference evidence="3" key="1">
    <citation type="submission" date="2022-10" db="EMBL/GenBank/DDBJ databases">
        <title>Genome assembly of Pristionchus species.</title>
        <authorList>
            <person name="Yoshida K."/>
            <person name="Sommer R.J."/>
        </authorList>
    </citation>
    <scope>NUCLEOTIDE SEQUENCE [LARGE SCALE GENOMIC DNA]</scope>
    <source>
        <strain evidence="3">RS5460</strain>
    </source>
</reference>
<dbReference type="Gene3D" id="3.30.420.10">
    <property type="entry name" value="Ribonuclease H-like superfamily/Ribonuclease H"/>
    <property type="match status" value="1"/>
</dbReference>
<dbReference type="Pfam" id="PF02171">
    <property type="entry name" value="Piwi"/>
    <property type="match status" value="1"/>
</dbReference>
<comment type="caution">
    <text evidence="2">The sequence shown here is derived from an EMBL/GenBank/DDBJ whole genome shotgun (WGS) entry which is preliminary data.</text>
</comment>
<name>A0AAN5I5X5_9BILA</name>
<dbReference type="InterPro" id="IPR012337">
    <property type="entry name" value="RNaseH-like_sf"/>
</dbReference>
<dbReference type="Gene3D" id="3.40.50.2300">
    <property type="match status" value="1"/>
</dbReference>
<proteinExistence type="predicted"/>
<keyword evidence="3" id="KW-1185">Reference proteome</keyword>
<sequence length="512" mass="57696">MIQQCKLHDFFNPDQPFLKSCGLAIIDTPLRVKARVLKGPVLQYKTSEMEVAQANWRPPMNFKLLVPATCTKWSIYGVLSARDTFSKDHLSKFADAFMRRCRERGMEMANPTEVEILPQPPTEGKSPDYCVREKIKAAGFNDTRLVFFITSEFITIHKHVKLQERYSCVATQDLKLKTALNYLEKGQSLTMDNIVFKTNLKLGGINYAINLKNVVGTRVDPFKPTRLILGIGFSHAPQMQVFTRSGVKIPAPAVVGYCANMGRHPTEFIGDLIYQHSKKDDLLLCTTEMLQNVIDRFTGAVDEGGKRTGEMTKALPKEMIVYRQGVAEGFYAMCLGEEVPLMKALLAKNGAKDVKVTYIVVQKEHNIRLMPVHIDPREKPTQQNITSGVVVDQEITHPRYREFFLNSHITLQGTARTPRYTVLCDDGNISMNELQSVTHALCHDFQIVNSPVSIPAPLYIANRYSERGVALYVAKATDDLATSNQKNRNKNEDYNIDLVYGRTALGKTRINA</sequence>
<dbReference type="GO" id="GO:0003676">
    <property type="term" value="F:nucleic acid binding"/>
    <property type="evidence" value="ECO:0007669"/>
    <property type="project" value="InterPro"/>
</dbReference>
<gene>
    <name evidence="2" type="ORF">PMAYCL1PPCAC_23742</name>
</gene>
<evidence type="ECO:0000259" key="1">
    <source>
        <dbReference type="PROSITE" id="PS50822"/>
    </source>
</evidence>
<evidence type="ECO:0000313" key="3">
    <source>
        <dbReference type="Proteomes" id="UP001328107"/>
    </source>
</evidence>
<dbReference type="Proteomes" id="UP001328107">
    <property type="component" value="Unassembled WGS sequence"/>
</dbReference>
<dbReference type="SUPFAM" id="SSF53098">
    <property type="entry name" value="Ribonuclease H-like"/>
    <property type="match status" value="1"/>
</dbReference>